<comment type="subunit">
    <text evidence="2">Homodimer.</text>
</comment>
<dbReference type="PROSITE" id="PS50862">
    <property type="entry name" value="AA_TRNA_LIGASE_II"/>
    <property type="match status" value="1"/>
</dbReference>
<dbReference type="NCBIfam" id="TIGR00442">
    <property type="entry name" value="hisS"/>
    <property type="match status" value="1"/>
</dbReference>
<evidence type="ECO:0000256" key="2">
    <source>
        <dbReference type="ARBA" id="ARBA00011738"/>
    </source>
</evidence>
<feature type="binding site" evidence="11">
    <location>
        <position position="114"/>
    </location>
    <ligand>
        <name>L-histidine</name>
        <dbReference type="ChEBI" id="CHEBI:57595"/>
    </ligand>
</feature>
<dbReference type="EMBL" id="ABOX02000079">
    <property type="protein sequence ID" value="EEF57229.1"/>
    <property type="molecule type" value="Genomic_DNA"/>
</dbReference>
<dbReference type="GO" id="GO:0006427">
    <property type="term" value="P:histidyl-tRNA aminoacylation"/>
    <property type="evidence" value="ECO:0007669"/>
    <property type="project" value="UniProtKB-UniRule"/>
</dbReference>
<keyword evidence="5 14" id="KW-0436">Ligase</keyword>
<evidence type="ECO:0000256" key="6">
    <source>
        <dbReference type="ARBA" id="ARBA00022741"/>
    </source>
</evidence>
<dbReference type="GO" id="GO:0004821">
    <property type="term" value="F:histidine-tRNA ligase activity"/>
    <property type="evidence" value="ECO:0007669"/>
    <property type="project" value="UniProtKB-UniRule"/>
</dbReference>
<comment type="caution">
    <text evidence="14">The sequence shown here is derived from an EMBL/GenBank/DDBJ whole genome shotgun (WGS) entry which is preliminary data.</text>
</comment>
<feature type="domain" description="Aminoacyl-transfer RNA synthetases class-II family profile" evidence="13">
    <location>
        <begin position="34"/>
        <end position="340"/>
    </location>
</feature>
<dbReference type="OrthoDB" id="9800814at2"/>
<sequence>MDRLPGFRDFYPEPLPHPDVWSADARNYIFDKWRSMARRYGFREYDGPPLESLELYTTKSGDEIVAQLYNFTDKGQREVAMRPEMTPTLARMVAAHERNYKKPIKWFALPQLFRYERQQKGRLREHFQFNADVFGESDVAADSELISLLIDTLRSFGLTAEDFVIRLSSRNAWHDYFNQRCTDESKAYEFYQIIDKLEREQPEQSKTKLSALGFSFEEIQSFIHTGQPTAELDAILKNLAARGLGDFVKVDYQVIRGLAYYTGVVFEAFDKKGEFRAIAGGGRYDNLVKLISGGKVNLPALGFGMGDVVLLELLKARGLLPKFESGIDLFCLIEDETLRPDSLKLIQDLRSAGFAVDYSLTPAKPDKQFKRAQEIKAAFTIKVERTPSGELMARAKNLQSREEKVSAPSEIVKNLKP</sequence>
<proteinExistence type="inferred from homology"/>
<evidence type="ECO:0000313" key="15">
    <source>
        <dbReference type="Proteomes" id="UP000003688"/>
    </source>
</evidence>
<evidence type="ECO:0000256" key="1">
    <source>
        <dbReference type="ARBA" id="ARBA00008226"/>
    </source>
</evidence>
<feature type="binding site" evidence="11">
    <location>
        <position position="132"/>
    </location>
    <ligand>
        <name>L-histidine</name>
        <dbReference type="ChEBI" id="CHEBI:57595"/>
    </ligand>
</feature>
<comment type="catalytic activity">
    <reaction evidence="9">
        <text>tRNA(His) + L-histidine + ATP = L-histidyl-tRNA(His) + AMP + diphosphate + H(+)</text>
        <dbReference type="Rhea" id="RHEA:17313"/>
        <dbReference type="Rhea" id="RHEA-COMP:9665"/>
        <dbReference type="Rhea" id="RHEA-COMP:9689"/>
        <dbReference type="ChEBI" id="CHEBI:15378"/>
        <dbReference type="ChEBI" id="CHEBI:30616"/>
        <dbReference type="ChEBI" id="CHEBI:33019"/>
        <dbReference type="ChEBI" id="CHEBI:57595"/>
        <dbReference type="ChEBI" id="CHEBI:78442"/>
        <dbReference type="ChEBI" id="CHEBI:78527"/>
        <dbReference type="ChEBI" id="CHEBI:456215"/>
        <dbReference type="EC" id="6.1.1.21"/>
    </reaction>
</comment>
<dbReference type="InterPro" id="IPR006195">
    <property type="entry name" value="aa-tRNA-synth_II"/>
</dbReference>
<dbReference type="InterPro" id="IPR045864">
    <property type="entry name" value="aa-tRNA-synth_II/BPL/LPL"/>
</dbReference>
<dbReference type="InterPro" id="IPR015807">
    <property type="entry name" value="His-tRNA-ligase"/>
</dbReference>
<dbReference type="AlphaFoldDB" id="B9XSG4"/>
<dbReference type="RefSeq" id="WP_007418747.1">
    <property type="nucleotide sequence ID" value="NZ_ABOX02000079.1"/>
</dbReference>
<dbReference type="GO" id="GO:0005524">
    <property type="term" value="F:ATP binding"/>
    <property type="evidence" value="ECO:0007669"/>
    <property type="project" value="InterPro"/>
</dbReference>
<comment type="similarity">
    <text evidence="1">Belongs to the class-II aminoacyl-tRNA synthetase family.</text>
</comment>
<evidence type="ECO:0000256" key="7">
    <source>
        <dbReference type="ARBA" id="ARBA00022917"/>
    </source>
</evidence>
<gene>
    <name evidence="14" type="ORF">Cflav_PD0311</name>
</gene>
<evidence type="ECO:0000256" key="4">
    <source>
        <dbReference type="ARBA" id="ARBA00017399"/>
    </source>
</evidence>
<keyword evidence="6" id="KW-0547">Nucleotide-binding</keyword>
<evidence type="ECO:0000256" key="10">
    <source>
        <dbReference type="NCBIfam" id="TIGR00442"/>
    </source>
</evidence>
<evidence type="ECO:0000256" key="11">
    <source>
        <dbReference type="PIRSR" id="PIRSR001549-1"/>
    </source>
</evidence>
<evidence type="ECO:0000256" key="3">
    <source>
        <dbReference type="ARBA" id="ARBA00012815"/>
    </source>
</evidence>
<evidence type="ECO:0000259" key="13">
    <source>
        <dbReference type="PROSITE" id="PS50862"/>
    </source>
</evidence>
<dbReference type="GO" id="GO:0005737">
    <property type="term" value="C:cytoplasm"/>
    <property type="evidence" value="ECO:0007669"/>
    <property type="project" value="UniProtKB-UniRule"/>
</dbReference>
<dbReference type="Pfam" id="PF13393">
    <property type="entry name" value="tRNA-synt_His"/>
    <property type="match status" value="1"/>
</dbReference>
<dbReference type="CDD" id="cd00773">
    <property type="entry name" value="HisRS-like_core"/>
    <property type="match status" value="1"/>
</dbReference>
<organism evidence="14 15">
    <name type="scientific">Pedosphaera parvula (strain Ellin514)</name>
    <dbReference type="NCBI Taxonomy" id="320771"/>
    <lineage>
        <taxon>Bacteria</taxon>
        <taxon>Pseudomonadati</taxon>
        <taxon>Verrucomicrobiota</taxon>
        <taxon>Pedosphaerae</taxon>
        <taxon>Pedosphaerales</taxon>
        <taxon>Pedosphaeraceae</taxon>
        <taxon>Pedosphaera</taxon>
    </lineage>
</organism>
<dbReference type="InterPro" id="IPR036621">
    <property type="entry name" value="Anticodon-bd_dom_sf"/>
</dbReference>
<feature type="binding site" evidence="11">
    <location>
        <position position="128"/>
    </location>
    <ligand>
        <name>L-histidine</name>
        <dbReference type="ChEBI" id="CHEBI:57595"/>
    </ligand>
</feature>
<feature type="binding site" evidence="11">
    <location>
        <position position="256"/>
    </location>
    <ligand>
        <name>L-histidine</name>
        <dbReference type="ChEBI" id="CHEBI:57595"/>
    </ligand>
</feature>
<dbReference type="InterPro" id="IPR004154">
    <property type="entry name" value="Anticodon-bd"/>
</dbReference>
<evidence type="ECO:0000256" key="12">
    <source>
        <dbReference type="SAM" id="MobiDB-lite"/>
    </source>
</evidence>
<evidence type="ECO:0000256" key="9">
    <source>
        <dbReference type="ARBA" id="ARBA00047639"/>
    </source>
</evidence>
<protein>
    <recommendedName>
        <fullName evidence="4 10">Histidine--tRNA ligase</fullName>
        <ecNumber evidence="3 10">6.1.1.21</ecNumber>
    </recommendedName>
</protein>
<reference evidence="14 15" key="1">
    <citation type="journal article" date="2011" name="J. Bacteriol.">
        <title>Genome sequence of 'Pedosphaera parvula' Ellin514, an aerobic Verrucomicrobial isolate from pasture soil.</title>
        <authorList>
            <person name="Kant R."/>
            <person name="van Passel M.W."/>
            <person name="Sangwan P."/>
            <person name="Palva A."/>
            <person name="Lucas S."/>
            <person name="Copeland A."/>
            <person name="Lapidus A."/>
            <person name="Glavina Del Rio T."/>
            <person name="Dalin E."/>
            <person name="Tice H."/>
            <person name="Bruce D."/>
            <person name="Goodwin L."/>
            <person name="Pitluck S."/>
            <person name="Chertkov O."/>
            <person name="Larimer F.W."/>
            <person name="Land M.L."/>
            <person name="Hauser L."/>
            <person name="Brettin T.S."/>
            <person name="Detter J.C."/>
            <person name="Han S."/>
            <person name="de Vos W.M."/>
            <person name="Janssen P.H."/>
            <person name="Smidt H."/>
        </authorList>
    </citation>
    <scope>NUCLEOTIDE SEQUENCE [LARGE SCALE GENOMIC DNA]</scope>
    <source>
        <strain evidence="14 15">Ellin514</strain>
    </source>
</reference>
<keyword evidence="15" id="KW-1185">Reference proteome</keyword>
<dbReference type="PANTHER" id="PTHR43707">
    <property type="entry name" value="HISTIDYL-TRNA SYNTHETASE"/>
    <property type="match status" value="1"/>
</dbReference>
<keyword evidence="8 14" id="KW-0030">Aminoacyl-tRNA synthetase</keyword>
<dbReference type="PANTHER" id="PTHR43707:SF1">
    <property type="entry name" value="HISTIDINE--TRNA LIGASE, MITOCHONDRIAL-RELATED"/>
    <property type="match status" value="1"/>
</dbReference>
<dbReference type="InterPro" id="IPR004516">
    <property type="entry name" value="HisRS/HisZ"/>
</dbReference>
<feature type="region of interest" description="Disordered" evidence="12">
    <location>
        <begin position="396"/>
        <end position="417"/>
    </location>
</feature>
<dbReference type="Proteomes" id="UP000003688">
    <property type="component" value="Unassembled WGS sequence"/>
</dbReference>
<dbReference type="SUPFAM" id="SSF55681">
    <property type="entry name" value="Class II aaRS and biotin synthetases"/>
    <property type="match status" value="1"/>
</dbReference>
<dbReference type="EC" id="6.1.1.21" evidence="3 10"/>
<dbReference type="PIRSF" id="PIRSF001549">
    <property type="entry name" value="His-tRNA_synth"/>
    <property type="match status" value="1"/>
</dbReference>
<evidence type="ECO:0000256" key="5">
    <source>
        <dbReference type="ARBA" id="ARBA00022598"/>
    </source>
</evidence>
<dbReference type="SUPFAM" id="SSF52954">
    <property type="entry name" value="Class II aaRS ABD-related"/>
    <property type="match status" value="1"/>
</dbReference>
<dbReference type="Gene3D" id="3.40.50.800">
    <property type="entry name" value="Anticodon-binding domain"/>
    <property type="match status" value="1"/>
</dbReference>
<evidence type="ECO:0000256" key="8">
    <source>
        <dbReference type="ARBA" id="ARBA00023146"/>
    </source>
</evidence>
<dbReference type="Pfam" id="PF03129">
    <property type="entry name" value="HGTP_anticodon"/>
    <property type="match status" value="1"/>
</dbReference>
<dbReference type="InterPro" id="IPR041715">
    <property type="entry name" value="HisRS-like_core"/>
</dbReference>
<dbReference type="STRING" id="320771.Cflav_PD0311"/>
<accession>B9XSG4</accession>
<name>B9XSG4_PEDPL</name>
<dbReference type="Gene3D" id="3.30.930.10">
    <property type="entry name" value="Bira Bifunctional Protein, Domain 2"/>
    <property type="match status" value="1"/>
</dbReference>
<feature type="binding site" evidence="11">
    <location>
        <begin position="260"/>
        <end position="261"/>
    </location>
    <ligand>
        <name>L-histidine</name>
        <dbReference type="ChEBI" id="CHEBI:57595"/>
    </ligand>
</feature>
<feature type="binding site" evidence="11">
    <location>
        <begin position="84"/>
        <end position="86"/>
    </location>
    <ligand>
        <name>L-histidine</name>
        <dbReference type="ChEBI" id="CHEBI:57595"/>
    </ligand>
</feature>
<keyword evidence="7" id="KW-0648">Protein biosynthesis</keyword>
<evidence type="ECO:0000313" key="14">
    <source>
        <dbReference type="EMBL" id="EEF57229.1"/>
    </source>
</evidence>